<accession>M5GDK5</accession>
<dbReference type="HOGENOM" id="CLU_1360353_0_0_1"/>
<organism evidence="1 2">
    <name type="scientific">Dacryopinax primogenitus (strain DJM 731)</name>
    <name type="common">Brown rot fungus</name>
    <dbReference type="NCBI Taxonomy" id="1858805"/>
    <lineage>
        <taxon>Eukaryota</taxon>
        <taxon>Fungi</taxon>
        <taxon>Dikarya</taxon>
        <taxon>Basidiomycota</taxon>
        <taxon>Agaricomycotina</taxon>
        <taxon>Dacrymycetes</taxon>
        <taxon>Dacrymycetales</taxon>
        <taxon>Dacrymycetaceae</taxon>
        <taxon>Dacryopinax</taxon>
    </lineage>
</organism>
<sequence length="201" mass="22866">MDIDKDVTEQWMALHAEGRGMVEDRIITSLPVESLEKHLAIVHAPHGRLPGFYRKEYHAMRGEKFISPSTRDNYRTRHLAKCMFFELGHWTSLNKLWQVTLVVVRDSSINFDSGRLILLVTCNLHSSSHAVSFTGSVRISLQDHIMGTPTHTYIPSRQLGGTRRTFSEPLRLDEVHSSAVLEYDLGIYTTDLLNLGELPPL</sequence>
<dbReference type="RefSeq" id="XP_040629382.1">
    <property type="nucleotide sequence ID" value="XM_040768459.1"/>
</dbReference>
<evidence type="ECO:0000313" key="2">
    <source>
        <dbReference type="Proteomes" id="UP000030653"/>
    </source>
</evidence>
<reference evidence="1 2" key="1">
    <citation type="journal article" date="2012" name="Science">
        <title>The Paleozoic origin of enzymatic lignin decomposition reconstructed from 31 fungal genomes.</title>
        <authorList>
            <person name="Floudas D."/>
            <person name="Binder M."/>
            <person name="Riley R."/>
            <person name="Barry K."/>
            <person name="Blanchette R.A."/>
            <person name="Henrissat B."/>
            <person name="Martinez A.T."/>
            <person name="Otillar R."/>
            <person name="Spatafora J.W."/>
            <person name="Yadav J.S."/>
            <person name="Aerts A."/>
            <person name="Benoit I."/>
            <person name="Boyd A."/>
            <person name="Carlson A."/>
            <person name="Copeland A."/>
            <person name="Coutinho P.M."/>
            <person name="de Vries R.P."/>
            <person name="Ferreira P."/>
            <person name="Findley K."/>
            <person name="Foster B."/>
            <person name="Gaskell J."/>
            <person name="Glotzer D."/>
            <person name="Gorecki P."/>
            <person name="Heitman J."/>
            <person name="Hesse C."/>
            <person name="Hori C."/>
            <person name="Igarashi K."/>
            <person name="Jurgens J.A."/>
            <person name="Kallen N."/>
            <person name="Kersten P."/>
            <person name="Kohler A."/>
            <person name="Kuees U."/>
            <person name="Kumar T.K.A."/>
            <person name="Kuo A."/>
            <person name="LaButti K."/>
            <person name="Larrondo L.F."/>
            <person name="Lindquist E."/>
            <person name="Ling A."/>
            <person name="Lombard V."/>
            <person name="Lucas S."/>
            <person name="Lundell T."/>
            <person name="Martin R."/>
            <person name="McLaughlin D.J."/>
            <person name="Morgenstern I."/>
            <person name="Morin E."/>
            <person name="Murat C."/>
            <person name="Nagy L.G."/>
            <person name="Nolan M."/>
            <person name="Ohm R.A."/>
            <person name="Patyshakuliyeva A."/>
            <person name="Rokas A."/>
            <person name="Ruiz-Duenas F.J."/>
            <person name="Sabat G."/>
            <person name="Salamov A."/>
            <person name="Samejima M."/>
            <person name="Schmutz J."/>
            <person name="Slot J.C."/>
            <person name="St John F."/>
            <person name="Stenlid J."/>
            <person name="Sun H."/>
            <person name="Sun S."/>
            <person name="Syed K."/>
            <person name="Tsang A."/>
            <person name="Wiebenga A."/>
            <person name="Young D."/>
            <person name="Pisabarro A."/>
            <person name="Eastwood D.C."/>
            <person name="Martin F."/>
            <person name="Cullen D."/>
            <person name="Grigoriev I.V."/>
            <person name="Hibbett D.S."/>
        </authorList>
    </citation>
    <scope>NUCLEOTIDE SEQUENCE [LARGE SCALE GENOMIC DNA]</scope>
    <source>
        <strain evidence="1 2">DJM-731 SS1</strain>
    </source>
</reference>
<gene>
    <name evidence="1" type="ORF">DACRYDRAFT_107405</name>
</gene>
<dbReference type="EMBL" id="JH795862">
    <property type="protein sequence ID" value="EJU02488.1"/>
    <property type="molecule type" value="Genomic_DNA"/>
</dbReference>
<dbReference type="GeneID" id="63683521"/>
<protein>
    <submittedName>
        <fullName evidence="1">Uncharacterized protein</fullName>
    </submittedName>
</protein>
<dbReference type="Proteomes" id="UP000030653">
    <property type="component" value="Unassembled WGS sequence"/>
</dbReference>
<proteinExistence type="predicted"/>
<dbReference type="AlphaFoldDB" id="M5GDK5"/>
<evidence type="ECO:0000313" key="1">
    <source>
        <dbReference type="EMBL" id="EJU02488.1"/>
    </source>
</evidence>
<keyword evidence="2" id="KW-1185">Reference proteome</keyword>
<name>M5GDK5_DACPD</name>